<sequence>MERAMLGVCLRDRIRNVESRRRIRVTDVAQRVAKLKWQWGGHIVRRKDGRWGPKVLEWQPRTGKRSVGRPSARWTDDIKSQVASGSKRRRTVEFGFPYKRQYSSGRLSVDMMMSPVVCIHVMQYAVRLTQVRRNVNTYQGLSTGQVLSPACPRSVCYRNARLLRGSGAGHLRNQFLSLIAG</sequence>
<gene>
    <name evidence="1" type="primary">jg4940</name>
    <name evidence="1" type="ORF">PAEG_LOCUS25028</name>
</gene>
<dbReference type="OrthoDB" id="407509at2759"/>
<evidence type="ECO:0000313" key="1">
    <source>
        <dbReference type="EMBL" id="CAH2265690.1"/>
    </source>
</evidence>
<dbReference type="AlphaFoldDB" id="A0A8S4SH05"/>
<keyword evidence="2" id="KW-1185">Reference proteome</keyword>
<dbReference type="EMBL" id="CAKXAJ010026290">
    <property type="protein sequence ID" value="CAH2265690.1"/>
    <property type="molecule type" value="Genomic_DNA"/>
</dbReference>
<name>A0A8S4SH05_9NEOP</name>
<accession>A0A8S4SH05</accession>
<organism evidence="1 2">
    <name type="scientific">Pararge aegeria aegeria</name>
    <dbReference type="NCBI Taxonomy" id="348720"/>
    <lineage>
        <taxon>Eukaryota</taxon>
        <taxon>Metazoa</taxon>
        <taxon>Ecdysozoa</taxon>
        <taxon>Arthropoda</taxon>
        <taxon>Hexapoda</taxon>
        <taxon>Insecta</taxon>
        <taxon>Pterygota</taxon>
        <taxon>Neoptera</taxon>
        <taxon>Endopterygota</taxon>
        <taxon>Lepidoptera</taxon>
        <taxon>Glossata</taxon>
        <taxon>Ditrysia</taxon>
        <taxon>Papilionoidea</taxon>
        <taxon>Nymphalidae</taxon>
        <taxon>Satyrinae</taxon>
        <taxon>Satyrini</taxon>
        <taxon>Parargina</taxon>
        <taxon>Pararge</taxon>
    </lineage>
</organism>
<evidence type="ECO:0000313" key="2">
    <source>
        <dbReference type="Proteomes" id="UP000838756"/>
    </source>
</evidence>
<proteinExistence type="predicted"/>
<reference evidence="1" key="1">
    <citation type="submission" date="2022-03" db="EMBL/GenBank/DDBJ databases">
        <authorList>
            <person name="Lindestad O."/>
        </authorList>
    </citation>
    <scope>NUCLEOTIDE SEQUENCE</scope>
</reference>
<protein>
    <submittedName>
        <fullName evidence="1">Jg4940 protein</fullName>
    </submittedName>
</protein>
<comment type="caution">
    <text evidence="1">The sequence shown here is derived from an EMBL/GenBank/DDBJ whole genome shotgun (WGS) entry which is preliminary data.</text>
</comment>
<dbReference type="Proteomes" id="UP000838756">
    <property type="component" value="Unassembled WGS sequence"/>
</dbReference>